<evidence type="ECO:0000313" key="1">
    <source>
        <dbReference type="EMBL" id="KIG17746.1"/>
    </source>
</evidence>
<proteinExistence type="predicted"/>
<evidence type="ECO:0000313" key="2">
    <source>
        <dbReference type="Proteomes" id="UP000031599"/>
    </source>
</evidence>
<comment type="caution">
    <text evidence="1">The sequence shown here is derived from an EMBL/GenBank/DDBJ whole genome shotgun (WGS) entry which is preliminary data.</text>
</comment>
<gene>
    <name evidence="1" type="ORF">DB30_02779</name>
</gene>
<protein>
    <submittedName>
        <fullName evidence="1">Uncharacterized protein</fullName>
    </submittedName>
</protein>
<dbReference type="Proteomes" id="UP000031599">
    <property type="component" value="Unassembled WGS sequence"/>
</dbReference>
<dbReference type="AlphaFoldDB" id="A0A0C2D3G4"/>
<reference evidence="1 2" key="1">
    <citation type="submission" date="2014-12" db="EMBL/GenBank/DDBJ databases">
        <title>Genome assembly of Enhygromyxa salina DSM 15201.</title>
        <authorList>
            <person name="Sharma G."/>
            <person name="Subramanian S."/>
        </authorList>
    </citation>
    <scope>NUCLEOTIDE SEQUENCE [LARGE SCALE GENOMIC DNA]</scope>
    <source>
        <strain evidence="1 2">DSM 15201</strain>
    </source>
</reference>
<accession>A0A0C2D3G4</accession>
<organism evidence="1 2">
    <name type="scientific">Enhygromyxa salina</name>
    <dbReference type="NCBI Taxonomy" id="215803"/>
    <lineage>
        <taxon>Bacteria</taxon>
        <taxon>Pseudomonadati</taxon>
        <taxon>Myxococcota</taxon>
        <taxon>Polyangia</taxon>
        <taxon>Nannocystales</taxon>
        <taxon>Nannocystaceae</taxon>
        <taxon>Enhygromyxa</taxon>
    </lineage>
</organism>
<dbReference type="EMBL" id="JMCC02000020">
    <property type="protein sequence ID" value="KIG17746.1"/>
    <property type="molecule type" value="Genomic_DNA"/>
</dbReference>
<sequence>MSTANTRCSSHAHGWRLAGFALDPARGDEPIATEGAVCCSVTP</sequence>
<name>A0A0C2D3G4_9BACT</name>